<comment type="caution">
    <text evidence="1">The sequence shown here is derived from an EMBL/GenBank/DDBJ whole genome shotgun (WGS) entry which is preliminary data.</text>
</comment>
<dbReference type="InterPro" id="IPR011447">
    <property type="entry name" value="DUF1552"/>
</dbReference>
<accession>A6DM23</accession>
<dbReference type="STRING" id="313628.LNTAR_21445"/>
<dbReference type="EMBL" id="ABCK01000010">
    <property type="protein sequence ID" value="EDM27321.1"/>
    <property type="molecule type" value="Genomic_DNA"/>
</dbReference>
<evidence type="ECO:0000313" key="2">
    <source>
        <dbReference type="Proteomes" id="UP000004947"/>
    </source>
</evidence>
<dbReference type="eggNOG" id="COG2960">
    <property type="taxonomic scope" value="Bacteria"/>
</dbReference>
<gene>
    <name evidence="1" type="ORF">LNTAR_21445</name>
</gene>
<protein>
    <recommendedName>
        <fullName evidence="3">DUF1552 domain-containing protein</fullName>
    </recommendedName>
</protein>
<proteinExistence type="predicted"/>
<dbReference type="Pfam" id="PF07586">
    <property type="entry name" value="HXXSHH"/>
    <property type="match status" value="1"/>
</dbReference>
<keyword evidence="2" id="KW-1185">Reference proteome</keyword>
<reference evidence="1 2" key="1">
    <citation type="journal article" date="2010" name="J. Bacteriol.">
        <title>Genome sequence of Lentisphaera araneosa HTCC2155T, the type species of the order Lentisphaerales in the phylum Lentisphaerae.</title>
        <authorList>
            <person name="Thrash J.C."/>
            <person name="Cho J.C."/>
            <person name="Vergin K.L."/>
            <person name="Morris R.M."/>
            <person name="Giovannoni S.J."/>
        </authorList>
    </citation>
    <scope>NUCLEOTIDE SEQUENCE [LARGE SCALE GENOMIC DNA]</scope>
    <source>
        <strain evidence="1 2">HTCC2155</strain>
    </source>
</reference>
<dbReference type="Proteomes" id="UP000004947">
    <property type="component" value="Unassembled WGS sequence"/>
</dbReference>
<organism evidence="1 2">
    <name type="scientific">Lentisphaera araneosa HTCC2155</name>
    <dbReference type="NCBI Taxonomy" id="313628"/>
    <lineage>
        <taxon>Bacteria</taxon>
        <taxon>Pseudomonadati</taxon>
        <taxon>Lentisphaerota</taxon>
        <taxon>Lentisphaeria</taxon>
        <taxon>Lentisphaerales</taxon>
        <taxon>Lentisphaeraceae</taxon>
        <taxon>Lentisphaera</taxon>
    </lineage>
</organism>
<evidence type="ECO:0008006" key="3">
    <source>
        <dbReference type="Google" id="ProtNLM"/>
    </source>
</evidence>
<evidence type="ECO:0000313" key="1">
    <source>
        <dbReference type="EMBL" id="EDM27321.1"/>
    </source>
</evidence>
<name>A6DM23_9BACT</name>
<dbReference type="RefSeq" id="WP_007278926.1">
    <property type="nucleotide sequence ID" value="NZ_ABCK01000010.1"/>
</dbReference>
<sequence>MSQIINFSRRSFLKSSSAFLALPCLDTFAKQKVSSTNNNTKMIFLSRGFGFVEKSFYPTKAGRFSDIGLTEGLAPLEKHKNDISLLGNLVNLGHSSAHEGSLTFLTGAPYSHPYKMKNTISCDQLAAEYLSEDVRYKSLVLSTDDRNGHGAIAVSLSIDKKGTKIPGIINSLDLYRKLFSSNENAEQIRHRINHKGSILDVVKLDQKNISRRIAKADQEKLQGYFDGVRDIENKLKRQTFWLKTPKPQAPFEYPADMDGEMEVKLMFDMIVLAMQTGQTNIATYMMPQTALLRSMGSKLGPHALSHYGHGERLETAKQLDAKKMELLSYFIDKLKSTKDINGQTLYDSTLLAYGTNLRTGHTTRNFPVILSGGAIKNLRLGESLMLPKDTPLQNVWLTLLQEAGIPIDKFSISTGRVPQLLS</sequence>
<dbReference type="AlphaFoldDB" id="A6DM23"/>